<dbReference type="CTD" id="20315879"/>
<dbReference type="EMBL" id="KL596636">
    <property type="protein sequence ID" value="KER32262.1"/>
    <property type="molecule type" value="Genomic_DNA"/>
</dbReference>
<dbReference type="GeneID" id="20315879"/>
<reference evidence="1 2" key="1">
    <citation type="submission" date="2013-11" db="EMBL/GenBank/DDBJ databases">
        <title>Opisthorchis viverrini - life in the bile duct.</title>
        <authorList>
            <person name="Young N.D."/>
            <person name="Nagarajan N."/>
            <person name="Lin S.J."/>
            <person name="Korhonen P.K."/>
            <person name="Jex A.R."/>
            <person name="Hall R.S."/>
            <person name="Safavi-Hemami H."/>
            <person name="Kaewkong W."/>
            <person name="Bertrand D."/>
            <person name="Gao S."/>
            <person name="Seet Q."/>
            <person name="Wongkham S."/>
            <person name="Teh B.T."/>
            <person name="Wongkham C."/>
            <person name="Intapan P.M."/>
            <person name="Maleewong W."/>
            <person name="Yang X."/>
            <person name="Hu M."/>
            <person name="Wang Z."/>
            <person name="Hofmann A."/>
            <person name="Sternberg P.W."/>
            <person name="Tan P."/>
            <person name="Wang J."/>
            <person name="Gasser R.B."/>
        </authorList>
    </citation>
    <scope>NUCLEOTIDE SEQUENCE [LARGE SCALE GENOMIC DNA]</scope>
</reference>
<proteinExistence type="predicted"/>
<sequence length="88" mass="9955">MIRLPDGTNLDGTAATWVPELRGGERLLHPHWIYASLEELSEGLKYKVLDTVTLYTTQKRPNMDGIGLTGTGYQSYRRKSPYGTLRND</sequence>
<name>A0A075A1Z5_OPIVI</name>
<evidence type="ECO:0000313" key="1">
    <source>
        <dbReference type="EMBL" id="KER32262.1"/>
    </source>
</evidence>
<dbReference type="KEGG" id="ovi:T265_01691"/>
<evidence type="ECO:0000313" key="2">
    <source>
        <dbReference type="Proteomes" id="UP000054324"/>
    </source>
</evidence>
<dbReference type="RefSeq" id="XP_009164021.1">
    <property type="nucleotide sequence ID" value="XM_009165757.1"/>
</dbReference>
<gene>
    <name evidence="1" type="ORF">T265_01691</name>
</gene>
<accession>A0A075A1Z5</accession>
<organism evidence="1 2">
    <name type="scientific">Opisthorchis viverrini</name>
    <name type="common">Southeast Asian liver fluke</name>
    <dbReference type="NCBI Taxonomy" id="6198"/>
    <lineage>
        <taxon>Eukaryota</taxon>
        <taxon>Metazoa</taxon>
        <taxon>Spiralia</taxon>
        <taxon>Lophotrochozoa</taxon>
        <taxon>Platyhelminthes</taxon>
        <taxon>Trematoda</taxon>
        <taxon>Digenea</taxon>
        <taxon>Opisthorchiida</taxon>
        <taxon>Opisthorchiata</taxon>
        <taxon>Opisthorchiidae</taxon>
        <taxon>Opisthorchis</taxon>
    </lineage>
</organism>
<protein>
    <submittedName>
        <fullName evidence="1">Uncharacterized protein</fullName>
    </submittedName>
</protein>
<dbReference type="AlphaFoldDB" id="A0A075A1Z5"/>
<dbReference type="Proteomes" id="UP000054324">
    <property type="component" value="Unassembled WGS sequence"/>
</dbReference>
<keyword evidence="2" id="KW-1185">Reference proteome</keyword>